<keyword evidence="11" id="KW-0234">DNA repair</keyword>
<dbReference type="NCBIfam" id="TIGR00577">
    <property type="entry name" value="fpg"/>
    <property type="match status" value="1"/>
</dbReference>
<keyword evidence="5" id="KW-0479">Metal-binding</keyword>
<feature type="domain" description="Formamidopyrimidine-DNA glycosylase catalytic" evidence="17">
    <location>
        <begin position="2"/>
        <end position="115"/>
    </location>
</feature>
<keyword evidence="7" id="KW-0863">Zinc-finger</keyword>
<dbReference type="Pfam" id="PF01149">
    <property type="entry name" value="Fapy_DNA_glyco"/>
    <property type="match status" value="1"/>
</dbReference>
<dbReference type="InterPro" id="IPR010663">
    <property type="entry name" value="Znf_FPG/IleRS"/>
</dbReference>
<keyword evidence="12" id="KW-0456">Lyase</keyword>
<dbReference type="GO" id="GO:0006284">
    <property type="term" value="P:base-excision repair"/>
    <property type="evidence" value="ECO:0007669"/>
    <property type="project" value="InterPro"/>
</dbReference>
<comment type="subunit">
    <text evidence="4">Monomer.</text>
</comment>
<protein>
    <submittedName>
        <fullName evidence="18">Formamidopyrimidine-DNA glycosylase 5-hydroxymethyl-uracil DNA-glycosylase</fullName>
        <ecNumber evidence="18">3.2.2.23</ecNumber>
    </submittedName>
</protein>
<evidence type="ECO:0000256" key="8">
    <source>
        <dbReference type="ARBA" id="ARBA00022801"/>
    </source>
</evidence>
<keyword evidence="8 18" id="KW-0378">Hydrolase</keyword>
<evidence type="ECO:0000256" key="4">
    <source>
        <dbReference type="ARBA" id="ARBA00011245"/>
    </source>
</evidence>
<dbReference type="InterPro" id="IPR020629">
    <property type="entry name" value="FPG_Glyclase"/>
</dbReference>
<comment type="similarity">
    <text evidence="3">Belongs to the FPG family.</text>
</comment>
<dbReference type="InterPro" id="IPR012319">
    <property type="entry name" value="FPG_cat"/>
</dbReference>
<dbReference type="PROSITE" id="PS51068">
    <property type="entry name" value="FPG_CAT"/>
    <property type="match status" value="1"/>
</dbReference>
<comment type="catalytic activity">
    <reaction evidence="15">
        <text>2'-deoxyribonucleotide-(2'-deoxyribose 5'-phosphate)-2'-deoxyribonucleotide-DNA = a 3'-end 2'-deoxyribonucleotide-(2,3-dehydro-2,3-deoxyribose 5'-phosphate)-DNA + a 5'-end 5'-phospho-2'-deoxyribonucleoside-DNA + H(+)</text>
        <dbReference type="Rhea" id="RHEA:66592"/>
        <dbReference type="Rhea" id="RHEA-COMP:13180"/>
        <dbReference type="Rhea" id="RHEA-COMP:16897"/>
        <dbReference type="Rhea" id="RHEA-COMP:17067"/>
        <dbReference type="ChEBI" id="CHEBI:15378"/>
        <dbReference type="ChEBI" id="CHEBI:136412"/>
        <dbReference type="ChEBI" id="CHEBI:157695"/>
        <dbReference type="ChEBI" id="CHEBI:167181"/>
        <dbReference type="EC" id="4.2.99.18"/>
    </reaction>
</comment>
<accession>A0A485M8H1</accession>
<keyword evidence="13" id="KW-0511">Multifunctional enzyme</keyword>
<evidence type="ECO:0000256" key="7">
    <source>
        <dbReference type="ARBA" id="ARBA00022771"/>
    </source>
</evidence>
<dbReference type="GO" id="GO:0140078">
    <property type="term" value="F:class I DNA-(apurinic or apyrimidinic site) endonuclease activity"/>
    <property type="evidence" value="ECO:0007669"/>
    <property type="project" value="UniProtKB-EC"/>
</dbReference>
<dbReference type="Pfam" id="PF06831">
    <property type="entry name" value="H2TH"/>
    <property type="match status" value="1"/>
</dbReference>
<dbReference type="HAMAP" id="MF_00103">
    <property type="entry name" value="Fapy_DNA_glycosyl"/>
    <property type="match status" value="1"/>
</dbReference>
<comment type="catalytic activity">
    <reaction evidence="1">
        <text>Hydrolysis of DNA containing ring-opened 7-methylguanine residues, releasing 2,6-diamino-4-hydroxy-5-(N-methyl)formamidopyrimidine.</text>
        <dbReference type="EC" id="3.2.2.23"/>
    </reaction>
</comment>
<keyword evidence="9" id="KW-0862">Zinc</keyword>
<dbReference type="PANTHER" id="PTHR22993">
    <property type="entry name" value="FORMAMIDOPYRIMIDINE-DNA GLYCOSYLASE"/>
    <property type="match status" value="1"/>
</dbReference>
<dbReference type="SUPFAM" id="SSF57716">
    <property type="entry name" value="Glucocorticoid receptor-like (DNA-binding domain)"/>
    <property type="match status" value="1"/>
</dbReference>
<evidence type="ECO:0000256" key="14">
    <source>
        <dbReference type="ARBA" id="ARBA00023295"/>
    </source>
</evidence>
<evidence type="ECO:0000256" key="12">
    <source>
        <dbReference type="ARBA" id="ARBA00023239"/>
    </source>
</evidence>
<dbReference type="Gene3D" id="1.10.8.50">
    <property type="match status" value="1"/>
</dbReference>
<sequence>MPELPEVETVRQTLQPKLAGLKFCGARVYLPKIIKTPDPEEFVKEIKGKKIIKLSRRGKYLLLHLSDRYNLVVHLRMTGSLVYCDNGAPPARHTHVIFDLSNGAQLHFTDVRQFGQLWLVPCTSLDSLTGLKNLGVEPLEPQFTRDYLKRELRRRHARIKPLLLDQTIIAGLGNIYTDEALHRAKINPERLATTLTPREIASLYRAIKDVLQEGIDSRGTTVRNYVDGEGQSGSYQEQLRVYSREGEPCSHCGKTIVKKKVGGRSSYYCPACQKAR</sequence>
<evidence type="ECO:0000256" key="9">
    <source>
        <dbReference type="ARBA" id="ARBA00022833"/>
    </source>
</evidence>
<dbReference type="InterPro" id="IPR035937">
    <property type="entry name" value="FPG_N"/>
</dbReference>
<reference evidence="18" key="1">
    <citation type="submission" date="2019-03" db="EMBL/GenBank/DDBJ databases">
        <authorList>
            <person name="Hao L."/>
        </authorList>
    </citation>
    <scope>NUCLEOTIDE SEQUENCE</scope>
</reference>
<dbReference type="SMART" id="SM01232">
    <property type="entry name" value="H2TH"/>
    <property type="match status" value="1"/>
</dbReference>
<dbReference type="InterPro" id="IPR015887">
    <property type="entry name" value="DNA_glyclase_Znf_dom_DNA_BS"/>
</dbReference>
<evidence type="ECO:0000256" key="6">
    <source>
        <dbReference type="ARBA" id="ARBA00022763"/>
    </source>
</evidence>
<dbReference type="PROSITE" id="PS51066">
    <property type="entry name" value="ZF_FPG_2"/>
    <property type="match status" value="1"/>
</dbReference>
<dbReference type="PANTHER" id="PTHR22993:SF9">
    <property type="entry name" value="FORMAMIDOPYRIMIDINE-DNA GLYCOSYLASE"/>
    <property type="match status" value="1"/>
</dbReference>
<organism evidence="18">
    <name type="scientific">anaerobic digester metagenome</name>
    <dbReference type="NCBI Taxonomy" id="1263854"/>
    <lineage>
        <taxon>unclassified sequences</taxon>
        <taxon>metagenomes</taxon>
        <taxon>ecological metagenomes</taxon>
    </lineage>
</organism>
<evidence type="ECO:0000256" key="1">
    <source>
        <dbReference type="ARBA" id="ARBA00001668"/>
    </source>
</evidence>
<name>A0A485M8H1_9ZZZZ</name>
<dbReference type="GO" id="GO:0003684">
    <property type="term" value="F:damaged DNA binding"/>
    <property type="evidence" value="ECO:0007669"/>
    <property type="project" value="InterPro"/>
</dbReference>
<keyword evidence="14 18" id="KW-0326">Glycosidase</keyword>
<evidence type="ECO:0000313" key="18">
    <source>
        <dbReference type="EMBL" id="VFU15876.1"/>
    </source>
</evidence>
<dbReference type="Pfam" id="PF06827">
    <property type="entry name" value="zf-FPG_IleRS"/>
    <property type="match status" value="1"/>
</dbReference>
<dbReference type="FunFam" id="1.10.8.50:FF:000003">
    <property type="entry name" value="Formamidopyrimidine-DNA glycosylase"/>
    <property type="match status" value="1"/>
</dbReference>
<evidence type="ECO:0000256" key="3">
    <source>
        <dbReference type="ARBA" id="ARBA00009409"/>
    </source>
</evidence>
<dbReference type="InterPro" id="IPR010979">
    <property type="entry name" value="Ribosomal_uS13-like_H2TH"/>
</dbReference>
<dbReference type="GO" id="GO:0008270">
    <property type="term" value="F:zinc ion binding"/>
    <property type="evidence" value="ECO:0007669"/>
    <property type="project" value="UniProtKB-KW"/>
</dbReference>
<keyword evidence="6" id="KW-0227">DNA damage</keyword>
<gene>
    <name evidence="18" type="primary">mutM</name>
    <name evidence="18" type="ORF">SCFA_320005</name>
</gene>
<evidence type="ECO:0000259" key="16">
    <source>
        <dbReference type="PROSITE" id="PS51066"/>
    </source>
</evidence>
<evidence type="ECO:0000256" key="5">
    <source>
        <dbReference type="ARBA" id="ARBA00022723"/>
    </source>
</evidence>
<dbReference type="Gene3D" id="3.20.190.10">
    <property type="entry name" value="MutM-like, N-terminal"/>
    <property type="match status" value="1"/>
</dbReference>
<dbReference type="EMBL" id="CAADRN010000246">
    <property type="protein sequence ID" value="VFU15876.1"/>
    <property type="molecule type" value="Genomic_DNA"/>
</dbReference>
<dbReference type="NCBIfam" id="NF002211">
    <property type="entry name" value="PRK01103.1"/>
    <property type="match status" value="1"/>
</dbReference>
<dbReference type="CDD" id="cd08966">
    <property type="entry name" value="EcFpg-like_N"/>
    <property type="match status" value="1"/>
</dbReference>
<dbReference type="SMART" id="SM00898">
    <property type="entry name" value="Fapy_DNA_glyco"/>
    <property type="match status" value="1"/>
</dbReference>
<dbReference type="InterPro" id="IPR000214">
    <property type="entry name" value="Znf_DNA_glyclase/AP_lyase"/>
</dbReference>
<dbReference type="SUPFAM" id="SSF46946">
    <property type="entry name" value="S13-like H2TH domain"/>
    <property type="match status" value="1"/>
</dbReference>
<evidence type="ECO:0000256" key="13">
    <source>
        <dbReference type="ARBA" id="ARBA00023268"/>
    </source>
</evidence>
<dbReference type="InterPro" id="IPR015886">
    <property type="entry name" value="H2TH_FPG"/>
</dbReference>
<comment type="cofactor">
    <cofactor evidence="2">
        <name>Zn(2+)</name>
        <dbReference type="ChEBI" id="CHEBI:29105"/>
    </cofactor>
</comment>
<evidence type="ECO:0000256" key="11">
    <source>
        <dbReference type="ARBA" id="ARBA00023204"/>
    </source>
</evidence>
<dbReference type="SUPFAM" id="SSF81624">
    <property type="entry name" value="N-terminal domain of MutM-like DNA repair proteins"/>
    <property type="match status" value="1"/>
</dbReference>
<dbReference type="PROSITE" id="PS01242">
    <property type="entry name" value="ZF_FPG_1"/>
    <property type="match status" value="1"/>
</dbReference>
<feature type="domain" description="FPG-type" evidence="16">
    <location>
        <begin position="240"/>
        <end position="274"/>
    </location>
</feature>
<dbReference type="EC" id="3.2.2.23" evidence="18"/>
<evidence type="ECO:0000256" key="2">
    <source>
        <dbReference type="ARBA" id="ARBA00001947"/>
    </source>
</evidence>
<evidence type="ECO:0000256" key="15">
    <source>
        <dbReference type="ARBA" id="ARBA00044632"/>
    </source>
</evidence>
<dbReference type="AlphaFoldDB" id="A0A485M8H1"/>
<evidence type="ECO:0000256" key="10">
    <source>
        <dbReference type="ARBA" id="ARBA00023125"/>
    </source>
</evidence>
<evidence type="ECO:0000259" key="17">
    <source>
        <dbReference type="PROSITE" id="PS51068"/>
    </source>
</evidence>
<keyword evidence="10" id="KW-0238">DNA-binding</keyword>
<proteinExistence type="inferred from homology"/>
<dbReference type="GO" id="GO:0034039">
    <property type="term" value="F:8-oxo-7,8-dihydroguanine DNA N-glycosylase activity"/>
    <property type="evidence" value="ECO:0007669"/>
    <property type="project" value="TreeGrafter"/>
</dbReference>